<sequence length="591" mass="67590">MDSLEEARDDKYNEKHIQDRKTWFISECWQVKGKIGRIRFQFNPLSTFLGAFVLWAILIWAITDEETSIEKINVARRWITDKCTWFYIGSQFIWVILIIYIYFKYGHIKLGLSTDQVEYGDFDYFAMIFTTGICNGLFYDGASAPIAGYNDSTDNLLIYKGKSNHITQAQNSLNVVMFHWGFHGFSVYVLPCLLLSVLCYRKGLPLTMRSCLYPVFGKKILGRLGDVIDSISIICMGFGVATSFLLGAIMVVVGLQPIFPELADNQNTRLIALWAVSIMSMFSATSGIKLGIRRMSQLCFLTGALFTLIVALSDNLWYLLNLAVQSIGYYFQYLISTSTFTSAFVQQRNYPDGKQQEFDWMHKNTIFYWGWWLGWAPLVSIFATRISKGRTIKSVIEIAFIIPSFVNFIWFVVVGGVSIDMENQAISMRLHCGMNKTTRDALGAPDWLHSLGCIDEDKRFFMVIEKYEDIKIILQIIALMITLLYFITSFDSAALVMGTISSNGLEEPPLIQRIFWCITIAACTSALIVYTEFTDRADVNAFAILAGLPFAVLMCFCAISLWRLLKMEPYWFYNEVAHWEMIYGHIDDIQN</sequence>
<organism evidence="8 9">
    <name type="scientific">Clytia hemisphaerica</name>
    <dbReference type="NCBI Taxonomy" id="252671"/>
    <lineage>
        <taxon>Eukaryota</taxon>
        <taxon>Metazoa</taxon>
        <taxon>Cnidaria</taxon>
        <taxon>Hydrozoa</taxon>
        <taxon>Hydroidolina</taxon>
        <taxon>Leptothecata</taxon>
        <taxon>Obeliida</taxon>
        <taxon>Clytiidae</taxon>
        <taxon>Clytia</taxon>
    </lineage>
</organism>
<dbReference type="PANTHER" id="PTHR30047:SF7">
    <property type="entry name" value="HIGH-AFFINITY CHOLINE TRANSPORT PROTEIN"/>
    <property type="match status" value="1"/>
</dbReference>
<proteinExistence type="predicted"/>
<dbReference type="RefSeq" id="XP_066933301.1">
    <property type="nucleotide sequence ID" value="XM_067077200.1"/>
</dbReference>
<keyword evidence="2" id="KW-0813">Transport</keyword>
<dbReference type="EnsemblMetazoa" id="CLYHEMT004835.1">
    <property type="protein sequence ID" value="CLYHEMP004835.1"/>
    <property type="gene ID" value="CLYHEMG004835"/>
</dbReference>
<evidence type="ECO:0000256" key="3">
    <source>
        <dbReference type="ARBA" id="ARBA00022475"/>
    </source>
</evidence>
<keyword evidence="4 7" id="KW-0812">Transmembrane</keyword>
<feature type="transmembrane region" description="Helical" evidence="7">
    <location>
        <begin position="472"/>
        <end position="490"/>
    </location>
</feature>
<dbReference type="Proteomes" id="UP000594262">
    <property type="component" value="Unplaced"/>
</dbReference>
<feature type="transmembrane region" description="Helical" evidence="7">
    <location>
        <begin position="45"/>
        <end position="63"/>
    </location>
</feature>
<evidence type="ECO:0000313" key="9">
    <source>
        <dbReference type="Proteomes" id="UP000594262"/>
    </source>
</evidence>
<feature type="transmembrane region" description="Helical" evidence="7">
    <location>
        <begin position="271"/>
        <end position="291"/>
    </location>
</feature>
<dbReference type="GeneID" id="136820969"/>
<keyword evidence="3" id="KW-1003">Cell membrane</keyword>
<evidence type="ECO:0000256" key="1">
    <source>
        <dbReference type="ARBA" id="ARBA00004651"/>
    </source>
</evidence>
<feature type="transmembrane region" description="Helical" evidence="7">
    <location>
        <begin position="233"/>
        <end position="259"/>
    </location>
</feature>
<feature type="transmembrane region" description="Helical" evidence="7">
    <location>
        <begin position="510"/>
        <end position="530"/>
    </location>
</feature>
<feature type="transmembrane region" description="Helical" evidence="7">
    <location>
        <begin position="180"/>
        <end position="200"/>
    </location>
</feature>
<evidence type="ECO:0000256" key="4">
    <source>
        <dbReference type="ARBA" id="ARBA00022692"/>
    </source>
</evidence>
<keyword evidence="5 7" id="KW-1133">Transmembrane helix</keyword>
<feature type="transmembrane region" description="Helical" evidence="7">
    <location>
        <begin position="298"/>
        <end position="320"/>
    </location>
</feature>
<evidence type="ECO:0000256" key="6">
    <source>
        <dbReference type="ARBA" id="ARBA00023136"/>
    </source>
</evidence>
<evidence type="ECO:0000256" key="7">
    <source>
        <dbReference type="SAM" id="Phobius"/>
    </source>
</evidence>
<keyword evidence="9" id="KW-1185">Reference proteome</keyword>
<feature type="transmembrane region" description="Helical" evidence="7">
    <location>
        <begin position="84"/>
        <end position="103"/>
    </location>
</feature>
<dbReference type="OrthoDB" id="6032509at2759"/>
<comment type="subcellular location">
    <subcellularLocation>
        <location evidence="1">Cell membrane</location>
        <topology evidence="1">Multi-pass membrane protein</topology>
    </subcellularLocation>
</comment>
<protein>
    <submittedName>
        <fullName evidence="8">Uncharacterized protein</fullName>
    </submittedName>
</protein>
<dbReference type="AlphaFoldDB" id="A0A7M5U1G6"/>
<dbReference type="Pfam" id="PF02028">
    <property type="entry name" value="BCCT"/>
    <property type="match status" value="1"/>
</dbReference>
<evidence type="ECO:0000313" key="8">
    <source>
        <dbReference type="EnsemblMetazoa" id="CLYHEMP004835.1"/>
    </source>
</evidence>
<feature type="transmembrane region" description="Helical" evidence="7">
    <location>
        <begin position="366"/>
        <end position="386"/>
    </location>
</feature>
<feature type="transmembrane region" description="Helical" evidence="7">
    <location>
        <begin position="542"/>
        <end position="565"/>
    </location>
</feature>
<name>A0A7M5U1G6_9CNID</name>
<accession>A0A7M5U1G6</accession>
<evidence type="ECO:0000256" key="5">
    <source>
        <dbReference type="ARBA" id="ARBA00022989"/>
    </source>
</evidence>
<dbReference type="RefSeq" id="XP_066933302.1">
    <property type="nucleotide sequence ID" value="XM_067077201.1"/>
</dbReference>
<reference evidence="8" key="1">
    <citation type="submission" date="2021-01" db="UniProtKB">
        <authorList>
            <consortium name="EnsemblMetazoa"/>
        </authorList>
    </citation>
    <scope>IDENTIFICATION</scope>
</reference>
<dbReference type="GO" id="GO:0022857">
    <property type="term" value="F:transmembrane transporter activity"/>
    <property type="evidence" value="ECO:0007669"/>
    <property type="project" value="InterPro"/>
</dbReference>
<dbReference type="PANTHER" id="PTHR30047">
    <property type="entry name" value="HIGH-AFFINITY CHOLINE TRANSPORT PROTEIN-RELATED"/>
    <property type="match status" value="1"/>
</dbReference>
<dbReference type="GO" id="GO:0005886">
    <property type="term" value="C:plasma membrane"/>
    <property type="evidence" value="ECO:0007669"/>
    <property type="project" value="UniProtKB-SubCell"/>
</dbReference>
<feature type="transmembrane region" description="Helical" evidence="7">
    <location>
        <begin position="398"/>
        <end position="419"/>
    </location>
</feature>
<dbReference type="InterPro" id="IPR000060">
    <property type="entry name" value="BCCT_transptr"/>
</dbReference>
<keyword evidence="6 7" id="KW-0472">Membrane</keyword>
<feature type="transmembrane region" description="Helical" evidence="7">
    <location>
        <begin position="326"/>
        <end position="345"/>
    </location>
</feature>
<evidence type="ECO:0000256" key="2">
    <source>
        <dbReference type="ARBA" id="ARBA00022448"/>
    </source>
</evidence>